<dbReference type="Proteomes" id="UP001159663">
    <property type="component" value="Unassembled WGS sequence"/>
</dbReference>
<evidence type="ECO:0000313" key="2">
    <source>
        <dbReference type="Proteomes" id="UP001159663"/>
    </source>
</evidence>
<organism evidence="1 2">
    <name type="scientific">Vibrio splendidus</name>
    <dbReference type="NCBI Taxonomy" id="29497"/>
    <lineage>
        <taxon>Bacteria</taxon>
        <taxon>Pseudomonadati</taxon>
        <taxon>Pseudomonadota</taxon>
        <taxon>Gammaproteobacteria</taxon>
        <taxon>Vibrionales</taxon>
        <taxon>Vibrionaceae</taxon>
        <taxon>Vibrio</taxon>
    </lineage>
</organism>
<accession>A0AA43G713</accession>
<evidence type="ECO:0000313" key="1">
    <source>
        <dbReference type="EMBL" id="MDH5924305.1"/>
    </source>
</evidence>
<dbReference type="EMBL" id="JAKMYX010000189">
    <property type="protein sequence ID" value="MDH5924305.1"/>
    <property type="molecule type" value="Genomic_DNA"/>
</dbReference>
<comment type="caution">
    <text evidence="1">The sequence shown here is derived from an EMBL/GenBank/DDBJ whole genome shotgun (WGS) entry which is preliminary data.</text>
</comment>
<dbReference type="AlphaFoldDB" id="A0AA43G713"/>
<protein>
    <submittedName>
        <fullName evidence="1">Uncharacterized protein</fullName>
    </submittedName>
</protein>
<dbReference type="GeneID" id="93901902"/>
<name>A0AA43G713_VIBSP</name>
<sequence length="48" mass="5160">MNKVKITAIFSTLETIWAIGVSCMAGALSPYAYLNILQTAQEGIELKG</sequence>
<reference evidence="1" key="1">
    <citation type="submission" date="2022-01" db="EMBL/GenBank/DDBJ databases">
        <title>Vibrio aestuarianus Clade A and Clade B isolates are associated with Pacific oyster (Crassostrea gigas) disease outbreaks across Ireland.</title>
        <authorList>
            <person name="Coyle N."/>
            <person name="O'Toole C."/>
            <person name="Thomas J.C.L."/>
            <person name="Ryder D."/>
            <person name="Cheslett D."/>
            <person name="Feist S."/>
            <person name="Bean T."/>
            <person name="Joseph A."/>
            <person name="Waina A."/>
            <person name="Feil E."/>
            <person name="Verner-Jeffreys D.W."/>
        </authorList>
    </citation>
    <scope>NUCLEOTIDE SEQUENCE</scope>
    <source>
        <strain evidence="1">S/17/14 A</strain>
    </source>
</reference>
<gene>
    <name evidence="1" type="ORF">L8R85_25235</name>
</gene>
<proteinExistence type="predicted"/>
<dbReference type="RefSeq" id="WP_155407275.1">
    <property type="nucleotide sequence ID" value="NZ_JAKMYX010000189.1"/>
</dbReference>